<feature type="compositionally biased region" description="Polar residues" evidence="1">
    <location>
        <begin position="1"/>
        <end position="26"/>
    </location>
</feature>
<dbReference type="AlphaFoldDB" id="A0A9W6TK46"/>
<proteinExistence type="predicted"/>
<feature type="region of interest" description="Disordered" evidence="1">
    <location>
        <begin position="1"/>
        <end position="130"/>
    </location>
</feature>
<evidence type="ECO:0000313" key="2">
    <source>
        <dbReference type="EMBL" id="GMF15129.1"/>
    </source>
</evidence>
<feature type="compositionally biased region" description="Polar residues" evidence="1">
    <location>
        <begin position="36"/>
        <end position="46"/>
    </location>
</feature>
<accession>A0A9W6TK46</accession>
<name>A0A9W6TK46_9STRA</name>
<evidence type="ECO:0000313" key="3">
    <source>
        <dbReference type="Proteomes" id="UP001165121"/>
    </source>
</evidence>
<reference evidence="2" key="1">
    <citation type="submission" date="2023-04" db="EMBL/GenBank/DDBJ databases">
        <title>Phytophthora fragariaefolia NBRC 109709.</title>
        <authorList>
            <person name="Ichikawa N."/>
            <person name="Sato H."/>
            <person name="Tonouchi N."/>
        </authorList>
    </citation>
    <scope>NUCLEOTIDE SEQUENCE</scope>
    <source>
        <strain evidence="2">NBRC 109709</strain>
    </source>
</reference>
<gene>
    <name evidence="2" type="ORF">Pfra01_000030800</name>
</gene>
<sequence length="158" mass="16469">MTTRSTGAAHSASTPTNSATPRSNGTPVRKKRRTSGTRVSLGNNDNGEGADTVVVSSGVQIAAAGDGGSEDGCSDDDEDNNRPHRSQDSSSGRDRGQHHEEPPARAAPSNQLEPDADTQQDDLGSMSWWDLLTPAQQRSMAQRLIAAPPVAAATPAQP</sequence>
<protein>
    <submittedName>
        <fullName evidence="2">Unnamed protein product</fullName>
    </submittedName>
</protein>
<evidence type="ECO:0000256" key="1">
    <source>
        <dbReference type="SAM" id="MobiDB-lite"/>
    </source>
</evidence>
<comment type="caution">
    <text evidence="2">The sequence shown here is derived from an EMBL/GenBank/DDBJ whole genome shotgun (WGS) entry which is preliminary data.</text>
</comment>
<feature type="compositionally biased region" description="Basic and acidic residues" evidence="1">
    <location>
        <begin position="80"/>
        <end position="103"/>
    </location>
</feature>
<feature type="compositionally biased region" description="Acidic residues" evidence="1">
    <location>
        <begin position="68"/>
        <end position="79"/>
    </location>
</feature>
<dbReference type="EMBL" id="BSXT01000025">
    <property type="protein sequence ID" value="GMF15129.1"/>
    <property type="molecule type" value="Genomic_DNA"/>
</dbReference>
<keyword evidence="3" id="KW-1185">Reference proteome</keyword>
<organism evidence="2 3">
    <name type="scientific">Phytophthora fragariaefolia</name>
    <dbReference type="NCBI Taxonomy" id="1490495"/>
    <lineage>
        <taxon>Eukaryota</taxon>
        <taxon>Sar</taxon>
        <taxon>Stramenopiles</taxon>
        <taxon>Oomycota</taxon>
        <taxon>Peronosporomycetes</taxon>
        <taxon>Peronosporales</taxon>
        <taxon>Peronosporaceae</taxon>
        <taxon>Phytophthora</taxon>
    </lineage>
</organism>
<dbReference type="Proteomes" id="UP001165121">
    <property type="component" value="Unassembled WGS sequence"/>
</dbReference>